<organism evidence="1 2">
    <name type="scientific">Acrasis kona</name>
    <dbReference type="NCBI Taxonomy" id="1008807"/>
    <lineage>
        <taxon>Eukaryota</taxon>
        <taxon>Discoba</taxon>
        <taxon>Heterolobosea</taxon>
        <taxon>Tetramitia</taxon>
        <taxon>Eutetramitia</taxon>
        <taxon>Acrasidae</taxon>
        <taxon>Acrasis</taxon>
    </lineage>
</organism>
<sequence>MLSPYSESDSTSTLKNSTIDSCCLSSSVRSSNACLALSFTLLPLSTLHISFCSLEF</sequence>
<reference evidence="1 2" key="1">
    <citation type="submission" date="2024-03" db="EMBL/GenBank/DDBJ databases">
        <title>The Acrasis kona genome and developmental transcriptomes reveal deep origins of eukaryotic multicellular pathways.</title>
        <authorList>
            <person name="Sheikh S."/>
            <person name="Fu C.-J."/>
            <person name="Brown M.W."/>
            <person name="Baldauf S.L."/>
        </authorList>
    </citation>
    <scope>NUCLEOTIDE SEQUENCE [LARGE SCALE GENOMIC DNA]</scope>
    <source>
        <strain evidence="1 2">ATCC MYA-3509</strain>
    </source>
</reference>
<dbReference type="AlphaFoldDB" id="A0AAW2ZQI9"/>
<dbReference type="Proteomes" id="UP001431209">
    <property type="component" value="Unassembled WGS sequence"/>
</dbReference>
<name>A0AAW2ZQI9_9EUKA</name>
<evidence type="ECO:0000313" key="2">
    <source>
        <dbReference type="Proteomes" id="UP001431209"/>
    </source>
</evidence>
<gene>
    <name evidence="1" type="ORF">AKO1_002710</name>
</gene>
<keyword evidence="2" id="KW-1185">Reference proteome</keyword>
<accession>A0AAW2ZQI9</accession>
<protein>
    <submittedName>
        <fullName evidence="1">Uncharacterized protein</fullName>
    </submittedName>
</protein>
<comment type="caution">
    <text evidence="1">The sequence shown here is derived from an EMBL/GenBank/DDBJ whole genome shotgun (WGS) entry which is preliminary data.</text>
</comment>
<evidence type="ECO:0000313" key="1">
    <source>
        <dbReference type="EMBL" id="KAL0491001.1"/>
    </source>
</evidence>
<proteinExistence type="predicted"/>
<dbReference type="EMBL" id="JAOPGA020001743">
    <property type="protein sequence ID" value="KAL0491001.1"/>
    <property type="molecule type" value="Genomic_DNA"/>
</dbReference>